<sequence>MKTALGNYLDKNKSNKSKIARKIGLSEDRLNALSNEDTAILYADEFYKILFLSNYYAGVPLKEFDNSITQIFPNRKKGILVDKFSHLSPTAQLFLVHTQPKSDVESAIGMPRNKISKFATDDKKRATASEFINFCDGMNLDILEKFEKLFGKIQI</sequence>
<reference evidence="1 2" key="1">
    <citation type="submission" date="2020-08" db="EMBL/GenBank/DDBJ databases">
        <title>Sphingobacterium sp. DN00404 isolated from aquaculture water.</title>
        <authorList>
            <person name="Zhang M."/>
        </authorList>
    </citation>
    <scope>NUCLEOTIDE SEQUENCE [LARGE SCALE GENOMIC DNA]</scope>
    <source>
        <strain evidence="1 2">KCTC 42746</strain>
    </source>
</reference>
<evidence type="ECO:0000313" key="2">
    <source>
        <dbReference type="Proteomes" id="UP000651112"/>
    </source>
</evidence>
<evidence type="ECO:0008006" key="3">
    <source>
        <dbReference type="Google" id="ProtNLM"/>
    </source>
</evidence>
<protein>
    <recommendedName>
        <fullName evidence="3">XRE family transcriptional regulator</fullName>
    </recommendedName>
</protein>
<keyword evidence="2" id="KW-1185">Reference proteome</keyword>
<gene>
    <name evidence="1" type="ORF">H8B21_08585</name>
</gene>
<dbReference type="RefSeq" id="WP_190313369.1">
    <property type="nucleotide sequence ID" value="NZ_JACNYL010000002.1"/>
</dbReference>
<proteinExistence type="predicted"/>
<organism evidence="1 2">
    <name type="scientific">Sphingobacterium chuzhouense</name>
    <dbReference type="NCBI Taxonomy" id="1742264"/>
    <lineage>
        <taxon>Bacteria</taxon>
        <taxon>Pseudomonadati</taxon>
        <taxon>Bacteroidota</taxon>
        <taxon>Sphingobacteriia</taxon>
        <taxon>Sphingobacteriales</taxon>
        <taxon>Sphingobacteriaceae</taxon>
        <taxon>Sphingobacterium</taxon>
    </lineage>
</organism>
<accession>A0ABR7XR19</accession>
<name>A0ABR7XR19_9SPHI</name>
<evidence type="ECO:0000313" key="1">
    <source>
        <dbReference type="EMBL" id="MBD1421620.1"/>
    </source>
</evidence>
<dbReference type="Proteomes" id="UP000651112">
    <property type="component" value="Unassembled WGS sequence"/>
</dbReference>
<dbReference type="EMBL" id="JACNYL010000002">
    <property type="protein sequence ID" value="MBD1421620.1"/>
    <property type="molecule type" value="Genomic_DNA"/>
</dbReference>
<comment type="caution">
    <text evidence="1">The sequence shown here is derived from an EMBL/GenBank/DDBJ whole genome shotgun (WGS) entry which is preliminary data.</text>
</comment>